<feature type="transmembrane region" description="Helical" evidence="1">
    <location>
        <begin position="12"/>
        <end position="38"/>
    </location>
</feature>
<accession>A0A2N8KXM3</accession>
<evidence type="ECO:0008006" key="4">
    <source>
        <dbReference type="Google" id="ProtNLM"/>
    </source>
</evidence>
<feature type="transmembrane region" description="Helical" evidence="1">
    <location>
        <begin position="200"/>
        <end position="220"/>
    </location>
</feature>
<dbReference type="AlphaFoldDB" id="A0A2N8KXM3"/>
<keyword evidence="1" id="KW-1133">Transmembrane helix</keyword>
<name>A0A2N8KXM3_9BURK</name>
<reference evidence="2 3" key="1">
    <citation type="submission" date="2018-01" db="EMBL/GenBank/DDBJ databases">
        <title>Draft genome sequence of Paucibacter aquatile CR182 isolated from freshwater of the Nakdong River.</title>
        <authorList>
            <person name="Choi A."/>
            <person name="Chung E.J."/>
        </authorList>
    </citation>
    <scope>NUCLEOTIDE SEQUENCE [LARGE SCALE GENOMIC DNA]</scope>
    <source>
        <strain evidence="2 3">CR182</strain>
    </source>
</reference>
<feature type="transmembrane region" description="Helical" evidence="1">
    <location>
        <begin position="60"/>
        <end position="84"/>
    </location>
</feature>
<comment type="caution">
    <text evidence="2">The sequence shown here is derived from an EMBL/GenBank/DDBJ whole genome shotgun (WGS) entry which is preliminary data.</text>
</comment>
<protein>
    <recommendedName>
        <fullName evidence="4">DUF4386 domain-containing protein</fullName>
    </recommendedName>
</protein>
<dbReference type="RefSeq" id="WP_102768132.1">
    <property type="nucleotide sequence ID" value="NZ_POSP01000003.1"/>
</dbReference>
<proteinExistence type="predicted"/>
<gene>
    <name evidence="2" type="ORF">C1O66_12230</name>
</gene>
<organism evidence="2 3">
    <name type="scientific">Kinneretia aquatilis</name>
    <dbReference type="NCBI Taxonomy" id="2070761"/>
    <lineage>
        <taxon>Bacteria</taxon>
        <taxon>Pseudomonadati</taxon>
        <taxon>Pseudomonadota</taxon>
        <taxon>Betaproteobacteria</taxon>
        <taxon>Burkholderiales</taxon>
        <taxon>Sphaerotilaceae</taxon>
        <taxon>Roseateles</taxon>
    </lineage>
</organism>
<dbReference type="Proteomes" id="UP000235916">
    <property type="component" value="Unassembled WGS sequence"/>
</dbReference>
<keyword evidence="1" id="KW-0812">Transmembrane</keyword>
<dbReference type="EMBL" id="POSP01000003">
    <property type="protein sequence ID" value="PND38213.1"/>
    <property type="molecule type" value="Genomic_DNA"/>
</dbReference>
<evidence type="ECO:0000256" key="1">
    <source>
        <dbReference type="SAM" id="Phobius"/>
    </source>
</evidence>
<feature type="transmembrane region" description="Helical" evidence="1">
    <location>
        <begin position="105"/>
        <end position="130"/>
    </location>
</feature>
<keyword evidence="3" id="KW-1185">Reference proteome</keyword>
<keyword evidence="1" id="KW-0472">Membrane</keyword>
<evidence type="ECO:0000313" key="2">
    <source>
        <dbReference type="EMBL" id="PND38213.1"/>
    </source>
</evidence>
<feature type="transmembrane region" description="Helical" evidence="1">
    <location>
        <begin position="150"/>
        <end position="170"/>
    </location>
</feature>
<dbReference type="OrthoDB" id="1162205at2"/>
<feature type="transmembrane region" description="Helical" evidence="1">
    <location>
        <begin position="177"/>
        <end position="194"/>
    </location>
</feature>
<sequence length="229" mass="24402">MNTEAHARHKRLWIWGGGAALFEALSYIVGFAAITTWLKPEQAEGWDAARRLAFVLERQAAFQAVNLLVYVAFGLALVLLSSALHERFRASGNEALMRVASPFGYIWAGLVIASGMLSSVGLTAVATLHAKDPALAMTVWQMLTIFQRGLGGGVEVVGGAWVLLLAIAGLRESRASALAWLGLLCGSCGVLTLLPPLRDLGAVFGITQIVWFTGVGLMLLRAGRRTSVG</sequence>
<evidence type="ECO:0000313" key="3">
    <source>
        <dbReference type="Proteomes" id="UP000235916"/>
    </source>
</evidence>